<accession>A0ABP8N5S0</accession>
<evidence type="ECO:0000313" key="1">
    <source>
        <dbReference type="EMBL" id="GAA4459689.1"/>
    </source>
</evidence>
<evidence type="ECO:0008006" key="3">
    <source>
        <dbReference type="Google" id="ProtNLM"/>
    </source>
</evidence>
<reference evidence="2" key="1">
    <citation type="journal article" date="2019" name="Int. J. Syst. Evol. Microbiol.">
        <title>The Global Catalogue of Microorganisms (GCM) 10K type strain sequencing project: providing services to taxonomists for standard genome sequencing and annotation.</title>
        <authorList>
            <consortium name="The Broad Institute Genomics Platform"/>
            <consortium name="The Broad Institute Genome Sequencing Center for Infectious Disease"/>
            <person name="Wu L."/>
            <person name="Ma J."/>
        </authorList>
    </citation>
    <scope>NUCLEOTIDE SEQUENCE [LARGE SCALE GENOMIC DNA]</scope>
    <source>
        <strain evidence="2">JCM 17759</strain>
    </source>
</reference>
<comment type="caution">
    <text evidence="1">The sequence shown here is derived from an EMBL/GenBank/DDBJ whole genome shotgun (WGS) entry which is preliminary data.</text>
</comment>
<sequence length="109" mass="11981">MSTLSLPSELPIHAAAKEFLRRYGGLTIDVRGEVTISPVECDDDIQHILNARNSDGRDYYPVGRIDDECATCILIDGEANLYLYIAPPGAEAPPWPVTDFKAVIRFAMG</sequence>
<name>A0ABP8N5S0_9BACT</name>
<keyword evidence="2" id="KW-1185">Reference proteome</keyword>
<dbReference type="Proteomes" id="UP001500840">
    <property type="component" value="Unassembled WGS sequence"/>
</dbReference>
<evidence type="ECO:0000313" key="2">
    <source>
        <dbReference type="Proteomes" id="UP001500840"/>
    </source>
</evidence>
<gene>
    <name evidence="1" type="ORF">GCM10023156_39640</name>
</gene>
<organism evidence="1 2">
    <name type="scientific">Novipirellula rosea</name>
    <dbReference type="NCBI Taxonomy" id="1031540"/>
    <lineage>
        <taxon>Bacteria</taxon>
        <taxon>Pseudomonadati</taxon>
        <taxon>Planctomycetota</taxon>
        <taxon>Planctomycetia</taxon>
        <taxon>Pirellulales</taxon>
        <taxon>Pirellulaceae</taxon>
        <taxon>Novipirellula</taxon>
    </lineage>
</organism>
<protein>
    <recommendedName>
        <fullName evidence="3">SMI1 / KNR4 family protein</fullName>
    </recommendedName>
</protein>
<dbReference type="EMBL" id="BAABGA010000048">
    <property type="protein sequence ID" value="GAA4459689.1"/>
    <property type="molecule type" value="Genomic_DNA"/>
</dbReference>
<proteinExistence type="predicted"/>